<evidence type="ECO:0000313" key="2">
    <source>
        <dbReference type="EMBL" id="KAF7358072.1"/>
    </source>
</evidence>
<gene>
    <name evidence="2" type="ORF">MVEN_00855000</name>
</gene>
<organism evidence="2 3">
    <name type="scientific">Mycena venus</name>
    <dbReference type="NCBI Taxonomy" id="2733690"/>
    <lineage>
        <taxon>Eukaryota</taxon>
        <taxon>Fungi</taxon>
        <taxon>Dikarya</taxon>
        <taxon>Basidiomycota</taxon>
        <taxon>Agaricomycotina</taxon>
        <taxon>Agaricomycetes</taxon>
        <taxon>Agaricomycetidae</taxon>
        <taxon>Agaricales</taxon>
        <taxon>Marasmiineae</taxon>
        <taxon>Mycenaceae</taxon>
        <taxon>Mycena</taxon>
    </lineage>
</organism>
<keyword evidence="3" id="KW-1185">Reference proteome</keyword>
<protein>
    <submittedName>
        <fullName evidence="2">Uncharacterized protein</fullName>
    </submittedName>
</protein>
<proteinExistence type="predicted"/>
<dbReference type="OrthoDB" id="3047072at2759"/>
<feature type="region of interest" description="Disordered" evidence="1">
    <location>
        <begin position="324"/>
        <end position="367"/>
    </location>
</feature>
<accession>A0A8H6YGE5</accession>
<comment type="caution">
    <text evidence="2">The sequence shown here is derived from an EMBL/GenBank/DDBJ whole genome shotgun (WGS) entry which is preliminary data.</text>
</comment>
<dbReference type="AlphaFoldDB" id="A0A8H6YGE5"/>
<reference evidence="2" key="1">
    <citation type="submission" date="2020-05" db="EMBL/GenBank/DDBJ databases">
        <title>Mycena genomes resolve the evolution of fungal bioluminescence.</title>
        <authorList>
            <person name="Tsai I.J."/>
        </authorList>
    </citation>
    <scope>NUCLEOTIDE SEQUENCE</scope>
    <source>
        <strain evidence="2">CCC161011</strain>
    </source>
</reference>
<evidence type="ECO:0000256" key="1">
    <source>
        <dbReference type="SAM" id="MobiDB-lite"/>
    </source>
</evidence>
<dbReference type="EMBL" id="JACAZI010000006">
    <property type="protein sequence ID" value="KAF7358072.1"/>
    <property type="molecule type" value="Genomic_DNA"/>
</dbReference>
<dbReference type="Proteomes" id="UP000620124">
    <property type="component" value="Unassembled WGS sequence"/>
</dbReference>
<name>A0A8H6YGE5_9AGAR</name>
<evidence type="ECO:0000313" key="3">
    <source>
        <dbReference type="Proteomes" id="UP000620124"/>
    </source>
</evidence>
<sequence length="367" mass="39784">MLPAASFHNIPLSTSFNIDQECSVISLDWVLSSGVPASNSLACGLLSLPCGDGSFRSMNVQLAIKASLPCDLVLGRDWKLYCSNAFPNTRFVMDSEYVHIHPPASTTTRASDDSEMNIDGQVLSDGPFSCLCQDPSAPLCASTSNAVHGHVPKPSTSSRNILRDIFTAHYCTHSLSTGIDSSSRLGACFEHKLDVHPNSKIDRSTCAVIAEEFESASSITAAVLDIILTAEHKKISAEHLCHVAAALDIIPTGSRNLRFKVRASLRKRGTYFNHVKAMMPQRDYKDEDGDLIAPHENPKFLDSKIYHVNVEKLTILDPGNGPAWDPEIPTLPGTAPSTPSTSRIRQRDAAVDDAFDDASPSKRPRSG</sequence>